<dbReference type="InterPro" id="IPR051058">
    <property type="entry name" value="GDSL_Est/Lipase"/>
</dbReference>
<dbReference type="OrthoDB" id="1600564at2759"/>
<feature type="chain" id="PRO_5012756445" description="SGNH hydrolase" evidence="3">
    <location>
        <begin position="21"/>
        <end position="349"/>
    </location>
</feature>
<dbReference type="Pfam" id="PF00657">
    <property type="entry name" value="Lipase_GDSL"/>
    <property type="match status" value="1"/>
</dbReference>
<dbReference type="PANTHER" id="PTHR45648">
    <property type="entry name" value="GDSL LIPASE/ACYLHYDROLASE FAMILY PROTEIN (AFU_ORTHOLOGUE AFUA_4G14700)"/>
    <property type="match status" value="1"/>
</dbReference>
<dbReference type="GO" id="GO:0016788">
    <property type="term" value="F:hydrolase activity, acting on ester bonds"/>
    <property type="evidence" value="ECO:0007669"/>
    <property type="project" value="InterPro"/>
</dbReference>
<gene>
    <name evidence="4" type="ORF">LY90DRAFT_709696</name>
</gene>
<evidence type="ECO:0000256" key="2">
    <source>
        <dbReference type="SAM" id="Phobius"/>
    </source>
</evidence>
<name>A0A1Y1YBC7_9FUNG</name>
<protein>
    <recommendedName>
        <fullName evidence="6">SGNH hydrolase</fullName>
    </recommendedName>
</protein>
<dbReference type="PANTHER" id="PTHR45648:SF85">
    <property type="entry name" value="A, PUTATIVE (AFU_ORTHOLOGUE AFUA_2G10760)-RELATED"/>
    <property type="match status" value="1"/>
</dbReference>
<sequence length="349" mass="41369">MKYLYFNIILILLAIGYSKGIEEGHVNSYYYPSNDNELRFNYPKLNNLIVFGDSYSTTNTNFYDMTYTGENQSGGKNWPLFLLDKHDMYLWNFAVGGATFTNSYVIRSHRYTLIKQYEIFKSKMVNSDQFNQWKGNSTMVVFWFGINDILKSTRPQNETVDEGLQVMINIMEELYNQSGVRNFLHFYVPPFDKSPQVVNGAYRDVLKFIMTFNTGIRKKIEEFSKSHPLANYIIYNSFDEFEYILENHEQYNITDIKNEYEKHPKRNRDEFYWNNANHPLEKVHKLFTEDLHTYLNSISTVKVDQNTSYKKANSHFVMASSSLKKFKIENTTIYCNFSFLIIILYLIFI</sequence>
<evidence type="ECO:0000313" key="5">
    <source>
        <dbReference type="Proteomes" id="UP000193920"/>
    </source>
</evidence>
<dbReference type="Proteomes" id="UP000193920">
    <property type="component" value="Unassembled WGS sequence"/>
</dbReference>
<keyword evidence="2" id="KW-0812">Transmembrane</keyword>
<keyword evidence="2" id="KW-1133">Transmembrane helix</keyword>
<comment type="caution">
    <text evidence="4">The sequence shown here is derived from an EMBL/GenBank/DDBJ whole genome shotgun (WGS) entry which is preliminary data.</text>
</comment>
<evidence type="ECO:0008006" key="6">
    <source>
        <dbReference type="Google" id="ProtNLM"/>
    </source>
</evidence>
<dbReference type="InterPro" id="IPR036514">
    <property type="entry name" value="SGNH_hydro_sf"/>
</dbReference>
<feature type="signal peptide" evidence="3">
    <location>
        <begin position="1"/>
        <end position="20"/>
    </location>
</feature>
<evidence type="ECO:0000256" key="1">
    <source>
        <dbReference type="ARBA" id="ARBA00022801"/>
    </source>
</evidence>
<evidence type="ECO:0000313" key="4">
    <source>
        <dbReference type="EMBL" id="ORX95320.1"/>
    </source>
</evidence>
<dbReference type="InterPro" id="IPR001087">
    <property type="entry name" value="GDSL"/>
</dbReference>
<reference evidence="4 5" key="1">
    <citation type="submission" date="2016-08" db="EMBL/GenBank/DDBJ databases">
        <title>A Parts List for Fungal Cellulosomes Revealed by Comparative Genomics.</title>
        <authorList>
            <consortium name="DOE Joint Genome Institute"/>
            <person name="Haitjema C.H."/>
            <person name="Gilmore S.P."/>
            <person name="Henske J.K."/>
            <person name="Solomon K.V."/>
            <person name="De Groot R."/>
            <person name="Kuo A."/>
            <person name="Mondo S.J."/>
            <person name="Salamov A.A."/>
            <person name="Labutti K."/>
            <person name="Zhao Z."/>
            <person name="Chiniquy J."/>
            <person name="Barry K."/>
            <person name="Brewer H.M."/>
            <person name="Purvine S.O."/>
            <person name="Wright A.T."/>
            <person name="Boxma B."/>
            <person name="Van Alen T."/>
            <person name="Hackstein J.H."/>
            <person name="Baker S.E."/>
            <person name="Grigoriev I.V."/>
            <person name="O'Malley M.A."/>
        </authorList>
    </citation>
    <scope>NUCLEOTIDE SEQUENCE [LARGE SCALE GENOMIC DNA]</scope>
    <source>
        <strain evidence="4 5">G1</strain>
    </source>
</reference>
<feature type="transmembrane region" description="Helical" evidence="2">
    <location>
        <begin position="88"/>
        <end position="106"/>
    </location>
</feature>
<dbReference type="SUPFAM" id="SSF52266">
    <property type="entry name" value="SGNH hydrolase"/>
    <property type="match status" value="1"/>
</dbReference>
<dbReference type="Gene3D" id="3.40.50.1110">
    <property type="entry name" value="SGNH hydrolase"/>
    <property type="match status" value="1"/>
</dbReference>
<dbReference type="AlphaFoldDB" id="A0A1Y1YBC7"/>
<keyword evidence="3" id="KW-0732">Signal</keyword>
<proteinExistence type="predicted"/>
<evidence type="ECO:0000256" key="3">
    <source>
        <dbReference type="SAM" id="SignalP"/>
    </source>
</evidence>
<keyword evidence="2" id="KW-0472">Membrane</keyword>
<keyword evidence="5" id="KW-1185">Reference proteome</keyword>
<organism evidence="4 5">
    <name type="scientific">Neocallimastix californiae</name>
    <dbReference type="NCBI Taxonomy" id="1754190"/>
    <lineage>
        <taxon>Eukaryota</taxon>
        <taxon>Fungi</taxon>
        <taxon>Fungi incertae sedis</taxon>
        <taxon>Chytridiomycota</taxon>
        <taxon>Chytridiomycota incertae sedis</taxon>
        <taxon>Neocallimastigomycetes</taxon>
        <taxon>Neocallimastigales</taxon>
        <taxon>Neocallimastigaceae</taxon>
        <taxon>Neocallimastix</taxon>
    </lineage>
</organism>
<keyword evidence="1" id="KW-0378">Hydrolase</keyword>
<dbReference type="STRING" id="1754190.A0A1Y1YBC7"/>
<dbReference type="EMBL" id="MCOG01000658">
    <property type="protein sequence ID" value="ORX95320.1"/>
    <property type="molecule type" value="Genomic_DNA"/>
</dbReference>
<feature type="transmembrane region" description="Helical" evidence="2">
    <location>
        <begin position="331"/>
        <end position="348"/>
    </location>
</feature>
<accession>A0A1Y1YBC7</accession>